<dbReference type="InterPro" id="IPR003761">
    <property type="entry name" value="Exonuc_VII_S"/>
</dbReference>
<comment type="subunit">
    <text evidence="6">Heterooligomer composed of large and small subunits.</text>
</comment>
<dbReference type="EC" id="3.1.11.6" evidence="6"/>
<comment type="subcellular location">
    <subcellularLocation>
        <location evidence="6">Cytoplasm</location>
    </subcellularLocation>
</comment>
<dbReference type="SUPFAM" id="SSF116842">
    <property type="entry name" value="XseB-like"/>
    <property type="match status" value="1"/>
</dbReference>
<dbReference type="AlphaFoldDB" id="A0A9D1MVM9"/>
<evidence type="ECO:0000256" key="3">
    <source>
        <dbReference type="ARBA" id="ARBA00022722"/>
    </source>
</evidence>
<keyword evidence="5 6" id="KW-0269">Exonuclease</keyword>
<dbReference type="PANTHER" id="PTHR34137">
    <property type="entry name" value="EXODEOXYRIBONUCLEASE 7 SMALL SUBUNIT"/>
    <property type="match status" value="1"/>
</dbReference>
<protein>
    <recommendedName>
        <fullName evidence="6">Exodeoxyribonuclease 7 small subunit</fullName>
        <ecNumber evidence="6">3.1.11.6</ecNumber>
    </recommendedName>
    <alternativeName>
        <fullName evidence="6">Exodeoxyribonuclease VII small subunit</fullName>
        <shortName evidence="6">Exonuclease VII small subunit</shortName>
    </alternativeName>
</protein>
<dbReference type="EMBL" id="DVNM01000032">
    <property type="protein sequence ID" value="HIU69509.1"/>
    <property type="molecule type" value="Genomic_DNA"/>
</dbReference>
<dbReference type="Proteomes" id="UP000824125">
    <property type="component" value="Unassembled WGS sequence"/>
</dbReference>
<dbReference type="PANTHER" id="PTHR34137:SF1">
    <property type="entry name" value="EXODEOXYRIBONUCLEASE 7 SMALL SUBUNIT"/>
    <property type="match status" value="1"/>
</dbReference>
<comment type="similarity">
    <text evidence="1 6">Belongs to the XseB family.</text>
</comment>
<accession>A0A9D1MVM9</accession>
<dbReference type="HAMAP" id="MF_00337">
    <property type="entry name" value="Exonuc_7_S"/>
    <property type="match status" value="1"/>
</dbReference>
<evidence type="ECO:0000313" key="7">
    <source>
        <dbReference type="EMBL" id="HIU69509.1"/>
    </source>
</evidence>
<evidence type="ECO:0000256" key="1">
    <source>
        <dbReference type="ARBA" id="ARBA00009998"/>
    </source>
</evidence>
<dbReference type="NCBIfam" id="NF002139">
    <property type="entry name" value="PRK00977.1-3"/>
    <property type="match status" value="1"/>
</dbReference>
<evidence type="ECO:0000256" key="2">
    <source>
        <dbReference type="ARBA" id="ARBA00022490"/>
    </source>
</evidence>
<dbReference type="InterPro" id="IPR037004">
    <property type="entry name" value="Exonuc_VII_ssu_sf"/>
</dbReference>
<name>A0A9D1MVM9_9FIRM</name>
<dbReference type="NCBIfam" id="TIGR01280">
    <property type="entry name" value="xseB"/>
    <property type="match status" value="1"/>
</dbReference>
<dbReference type="Gene3D" id="1.10.287.1040">
    <property type="entry name" value="Exonuclease VII, small subunit"/>
    <property type="match status" value="1"/>
</dbReference>
<dbReference type="PIRSF" id="PIRSF006488">
    <property type="entry name" value="Exonuc_VII_S"/>
    <property type="match status" value="1"/>
</dbReference>
<comment type="function">
    <text evidence="6">Bidirectionally degrades single-stranded DNA into large acid-insoluble oligonucleotides, which are then degraded further into small acid-soluble oligonucleotides.</text>
</comment>
<evidence type="ECO:0000256" key="5">
    <source>
        <dbReference type="ARBA" id="ARBA00022839"/>
    </source>
</evidence>
<dbReference type="GO" id="GO:0006308">
    <property type="term" value="P:DNA catabolic process"/>
    <property type="evidence" value="ECO:0007669"/>
    <property type="project" value="UniProtKB-UniRule"/>
</dbReference>
<sequence>MIKLSYEQAVARLEEIVSLLESGNSPLQESMKLFQEGTELCAYCSKLLSTAKQKVTEISEDGGENDEHTN</sequence>
<dbReference type="GO" id="GO:0009318">
    <property type="term" value="C:exodeoxyribonuclease VII complex"/>
    <property type="evidence" value="ECO:0007669"/>
    <property type="project" value="UniProtKB-UniRule"/>
</dbReference>
<keyword evidence="4 6" id="KW-0378">Hydrolase</keyword>
<evidence type="ECO:0000313" key="8">
    <source>
        <dbReference type="Proteomes" id="UP000824125"/>
    </source>
</evidence>
<dbReference type="Pfam" id="PF02609">
    <property type="entry name" value="Exonuc_VII_S"/>
    <property type="match status" value="1"/>
</dbReference>
<reference evidence="7" key="2">
    <citation type="journal article" date="2021" name="PeerJ">
        <title>Extensive microbial diversity within the chicken gut microbiome revealed by metagenomics and culture.</title>
        <authorList>
            <person name="Gilroy R."/>
            <person name="Ravi A."/>
            <person name="Getino M."/>
            <person name="Pursley I."/>
            <person name="Horton D.L."/>
            <person name="Alikhan N.F."/>
            <person name="Baker D."/>
            <person name="Gharbi K."/>
            <person name="Hall N."/>
            <person name="Watson M."/>
            <person name="Adriaenssens E.M."/>
            <person name="Foster-Nyarko E."/>
            <person name="Jarju S."/>
            <person name="Secka A."/>
            <person name="Antonio M."/>
            <person name="Oren A."/>
            <person name="Chaudhuri R.R."/>
            <person name="La Ragione R."/>
            <person name="Hildebrand F."/>
            <person name="Pallen M.J."/>
        </authorList>
    </citation>
    <scope>NUCLEOTIDE SEQUENCE</scope>
    <source>
        <strain evidence="7">CHK176-6737</strain>
    </source>
</reference>
<evidence type="ECO:0000256" key="6">
    <source>
        <dbReference type="HAMAP-Rule" id="MF_00337"/>
    </source>
</evidence>
<comment type="caution">
    <text evidence="7">The sequence shown here is derived from an EMBL/GenBank/DDBJ whole genome shotgun (WGS) entry which is preliminary data.</text>
</comment>
<organism evidence="7 8">
    <name type="scientific">Candidatus Scybalenecus merdavium</name>
    <dbReference type="NCBI Taxonomy" id="2840939"/>
    <lineage>
        <taxon>Bacteria</taxon>
        <taxon>Bacillati</taxon>
        <taxon>Bacillota</taxon>
        <taxon>Clostridia</taxon>
        <taxon>Eubacteriales</taxon>
        <taxon>Oscillospiraceae</taxon>
        <taxon>Oscillospiraceae incertae sedis</taxon>
        <taxon>Candidatus Scybalenecus</taxon>
    </lineage>
</organism>
<gene>
    <name evidence="6 7" type="primary">xseB</name>
    <name evidence="7" type="ORF">IAD23_06070</name>
</gene>
<keyword evidence="2 6" id="KW-0963">Cytoplasm</keyword>
<dbReference type="GO" id="GO:0005829">
    <property type="term" value="C:cytosol"/>
    <property type="evidence" value="ECO:0007669"/>
    <property type="project" value="TreeGrafter"/>
</dbReference>
<evidence type="ECO:0000256" key="4">
    <source>
        <dbReference type="ARBA" id="ARBA00022801"/>
    </source>
</evidence>
<proteinExistence type="inferred from homology"/>
<keyword evidence="3 6" id="KW-0540">Nuclease</keyword>
<comment type="catalytic activity">
    <reaction evidence="6">
        <text>Exonucleolytic cleavage in either 5'- to 3'- or 3'- to 5'-direction to yield nucleoside 5'-phosphates.</text>
        <dbReference type="EC" id="3.1.11.6"/>
    </reaction>
</comment>
<dbReference type="GO" id="GO:0008855">
    <property type="term" value="F:exodeoxyribonuclease VII activity"/>
    <property type="evidence" value="ECO:0007669"/>
    <property type="project" value="UniProtKB-UniRule"/>
</dbReference>
<reference evidence="7" key="1">
    <citation type="submission" date="2020-10" db="EMBL/GenBank/DDBJ databases">
        <authorList>
            <person name="Gilroy R."/>
        </authorList>
    </citation>
    <scope>NUCLEOTIDE SEQUENCE</scope>
    <source>
        <strain evidence="7">CHK176-6737</strain>
    </source>
</reference>